<comment type="caution">
    <text evidence="1">The sequence shown here is derived from an EMBL/GenBank/DDBJ whole genome shotgun (WGS) entry which is preliminary data.</text>
</comment>
<keyword evidence="1" id="KW-0449">Lipoprotein</keyword>
<dbReference type="OrthoDB" id="5622706at2"/>
<accession>A0A0J5FXD1</accession>
<dbReference type="PATRIC" id="fig|880157.4.peg.274"/>
<dbReference type="RefSeq" id="WP_047961590.1">
    <property type="nucleotide sequence ID" value="NZ_CAWMBG010000006.1"/>
</dbReference>
<dbReference type="NCBIfam" id="NF007990">
    <property type="entry name" value="PRK10718.1"/>
    <property type="match status" value="1"/>
</dbReference>
<gene>
    <name evidence="1" type="ORF">AB204_01260</name>
</gene>
<dbReference type="InterPro" id="IPR038714">
    <property type="entry name" value="YfeY-like_sf"/>
</dbReference>
<organism evidence="1 2">
    <name type="scientific">Xenorhabdus khoisanae</name>
    <dbReference type="NCBI Taxonomy" id="880157"/>
    <lineage>
        <taxon>Bacteria</taxon>
        <taxon>Pseudomonadati</taxon>
        <taxon>Pseudomonadota</taxon>
        <taxon>Gammaproteobacteria</taxon>
        <taxon>Enterobacterales</taxon>
        <taxon>Morganellaceae</taxon>
        <taxon>Xenorhabdus</taxon>
    </lineage>
</organism>
<evidence type="ECO:0000313" key="1">
    <source>
        <dbReference type="EMBL" id="KMJ46861.1"/>
    </source>
</evidence>
<proteinExistence type="predicted"/>
<reference evidence="1 2" key="1">
    <citation type="submission" date="2015-06" db="EMBL/GenBank/DDBJ databases">
        <title>Draft Whole-Genome Sequence of the Entomopathogenic Bacterium Xenorhabdus khoisanae.</title>
        <authorList>
            <person name="Naidoo S."/>
            <person name="Featherston J."/>
            <person name="Gray V.M."/>
        </authorList>
    </citation>
    <scope>NUCLEOTIDE SEQUENCE [LARGE SCALE GENOMIC DNA]</scope>
    <source>
        <strain evidence="1 2">MCB</strain>
    </source>
</reference>
<dbReference type="Proteomes" id="UP000036277">
    <property type="component" value="Unassembled WGS sequence"/>
</dbReference>
<dbReference type="PROSITE" id="PS51257">
    <property type="entry name" value="PROKAR_LIPOPROTEIN"/>
    <property type="match status" value="1"/>
</dbReference>
<dbReference type="Gene3D" id="2.60.460.10">
    <property type="entry name" value="protein yfey like domain"/>
    <property type="match status" value="1"/>
</dbReference>
<keyword evidence="2" id="KW-1185">Reference proteome</keyword>
<sequence>MDKFFVFNFLPKQRIITLSSLVVCSFLLTACAGTAGFSWSSLSPLNWFGSSLSVSEQGVGEINKQTDITQSAIEQGLGDKYRLRSGMETQGGQLVSVIQGMEGDQVKLEFYGLVNGKVNRIDVLDEGIKTVWGAKIGTPFSELYGKAFGACQRSNDFTMQPTVICRAPQSQHVSYVFTGIWDGPEGLLPSDDVLKDWKVSRIIWKP</sequence>
<dbReference type="InterPro" id="IPR010938">
    <property type="entry name" value="DUF1131"/>
</dbReference>
<dbReference type="STRING" id="880157.AB204_01260"/>
<dbReference type="Pfam" id="PF06572">
    <property type="entry name" value="DUF1131"/>
    <property type="match status" value="1"/>
</dbReference>
<dbReference type="EMBL" id="LFCV01000006">
    <property type="protein sequence ID" value="KMJ46861.1"/>
    <property type="molecule type" value="Genomic_DNA"/>
</dbReference>
<dbReference type="AlphaFoldDB" id="A0A0J5FXD1"/>
<name>A0A0J5FXD1_9GAMM</name>
<protein>
    <submittedName>
        <fullName evidence="1">RpoE-regulated lipoprotein</fullName>
    </submittedName>
</protein>
<evidence type="ECO:0000313" key="2">
    <source>
        <dbReference type="Proteomes" id="UP000036277"/>
    </source>
</evidence>